<dbReference type="GO" id="GO:0030261">
    <property type="term" value="P:chromosome condensation"/>
    <property type="evidence" value="ECO:0007669"/>
    <property type="project" value="UniProtKB-KW"/>
</dbReference>
<dbReference type="SMART" id="SM00411">
    <property type="entry name" value="BHL"/>
    <property type="match status" value="1"/>
</dbReference>
<dbReference type="AlphaFoldDB" id="A0A6G1ZFY2"/>
<keyword evidence="2" id="KW-0226">DNA condensation</keyword>
<comment type="similarity">
    <text evidence="1 4">Belongs to the bacterial histone-like protein family.</text>
</comment>
<dbReference type="SUPFAM" id="SSF47729">
    <property type="entry name" value="IHF-like DNA-binding proteins"/>
    <property type="match status" value="1"/>
</dbReference>
<dbReference type="PANTHER" id="PTHR33175:SF3">
    <property type="entry name" value="DNA-BINDING PROTEIN HU-BETA"/>
    <property type="match status" value="1"/>
</dbReference>
<dbReference type="GO" id="GO:0003677">
    <property type="term" value="F:DNA binding"/>
    <property type="evidence" value="ECO:0007669"/>
    <property type="project" value="UniProtKB-KW"/>
</dbReference>
<evidence type="ECO:0000256" key="1">
    <source>
        <dbReference type="ARBA" id="ARBA00010529"/>
    </source>
</evidence>
<dbReference type="RefSeq" id="WP_010800166.1">
    <property type="nucleotide sequence ID" value="NZ_CAJSYT010000008.1"/>
</dbReference>
<dbReference type="PANTHER" id="PTHR33175">
    <property type="entry name" value="DNA-BINDING PROTEIN HU"/>
    <property type="match status" value="1"/>
</dbReference>
<accession>A0A6G1ZFY2</accession>
<dbReference type="InterPro" id="IPR000119">
    <property type="entry name" value="Hist_DNA-bd"/>
</dbReference>
<dbReference type="PRINTS" id="PR01727">
    <property type="entry name" value="DNABINDINGHU"/>
</dbReference>
<dbReference type="Pfam" id="PF00216">
    <property type="entry name" value="Bac_DNA_binding"/>
    <property type="match status" value="1"/>
</dbReference>
<gene>
    <name evidence="5" type="ORF">GKE01_14715</name>
</gene>
<evidence type="ECO:0000256" key="2">
    <source>
        <dbReference type="ARBA" id="ARBA00023067"/>
    </source>
</evidence>
<dbReference type="GO" id="GO:0030527">
    <property type="term" value="F:structural constituent of chromatin"/>
    <property type="evidence" value="ECO:0007669"/>
    <property type="project" value="InterPro"/>
</dbReference>
<reference evidence="5" key="1">
    <citation type="journal article" date="2019" name="Nat. Med.">
        <title>A library of human gut bacterial isolates paired with longitudinal multiomics data enables mechanistic microbiome research.</title>
        <authorList>
            <person name="Poyet M."/>
            <person name="Groussin M."/>
            <person name="Gibbons S.M."/>
            <person name="Avila-Pacheco J."/>
            <person name="Jiang X."/>
            <person name="Kearney S.M."/>
            <person name="Perrotta A.R."/>
            <person name="Berdy B."/>
            <person name="Zhao S."/>
            <person name="Lieberman T.D."/>
            <person name="Swanson P.K."/>
            <person name="Smith M."/>
            <person name="Roesemann S."/>
            <person name="Alexander J.E."/>
            <person name="Rich S.A."/>
            <person name="Livny J."/>
            <person name="Vlamakis H."/>
            <person name="Clish C."/>
            <person name="Bullock K."/>
            <person name="Deik A."/>
            <person name="Scott J."/>
            <person name="Pierce K.A."/>
            <person name="Xavier R.J."/>
            <person name="Alm E.J."/>
        </authorList>
    </citation>
    <scope>NUCLEOTIDE SEQUENCE</scope>
    <source>
        <strain evidence="5">BIOML-A4</strain>
    </source>
</reference>
<dbReference type="GO" id="GO:0005829">
    <property type="term" value="C:cytosol"/>
    <property type="evidence" value="ECO:0007669"/>
    <property type="project" value="TreeGrafter"/>
</dbReference>
<sequence length="92" mass="10679">MNKTEFINELAKRTDRPVTEMYKFVNDFFTLTTEILAREEDILFLGFGRFSPRKQNARPVRNPKTGAPAMFYGRTTVGFKSGKDLLKTINRK</sequence>
<protein>
    <submittedName>
        <fullName evidence="5">HU family DNA-binding protein</fullName>
    </submittedName>
</protein>
<evidence type="ECO:0000313" key="5">
    <source>
        <dbReference type="EMBL" id="MRY12715.1"/>
    </source>
</evidence>
<comment type="caution">
    <text evidence="5">The sequence shown here is derived from an EMBL/GenBank/DDBJ whole genome shotgun (WGS) entry which is preliminary data.</text>
</comment>
<name>A0A6G1ZFY2_9BACT</name>
<keyword evidence="3 5" id="KW-0238">DNA-binding</keyword>
<dbReference type="InterPro" id="IPR010992">
    <property type="entry name" value="IHF-like_DNA-bd_dom_sf"/>
</dbReference>
<proteinExistence type="inferred from homology"/>
<dbReference type="EMBL" id="WKLP01000021">
    <property type="protein sequence ID" value="MRY12715.1"/>
    <property type="molecule type" value="Genomic_DNA"/>
</dbReference>
<evidence type="ECO:0000256" key="4">
    <source>
        <dbReference type="RuleBase" id="RU003939"/>
    </source>
</evidence>
<dbReference type="Gene3D" id="4.10.520.10">
    <property type="entry name" value="IHF-like DNA-binding proteins"/>
    <property type="match status" value="1"/>
</dbReference>
<evidence type="ECO:0000256" key="3">
    <source>
        <dbReference type="ARBA" id="ARBA00023125"/>
    </source>
</evidence>
<organism evidence="5">
    <name type="scientific">Parabacteroides goldsteinii</name>
    <dbReference type="NCBI Taxonomy" id="328812"/>
    <lineage>
        <taxon>Bacteria</taxon>
        <taxon>Pseudomonadati</taxon>
        <taxon>Bacteroidota</taxon>
        <taxon>Bacteroidia</taxon>
        <taxon>Bacteroidales</taxon>
        <taxon>Tannerellaceae</taxon>
        <taxon>Parabacteroides</taxon>
    </lineage>
</organism>